<sequence>MRLHGFDVSQLMRVRVLHSLHGGQHDEFQRHLRAARLDVMGPLAAASSESYQRPYLLFHEHHFLHDAEQGFIFLQKTGETEDLGQRSMLWNKQTPRKMRYDSMDMQLKYRDPILSSYSASWFSRRLPTSA</sequence>
<dbReference type="Proteomes" id="UP001163321">
    <property type="component" value="Chromosome 11"/>
</dbReference>
<gene>
    <name evidence="1" type="ORF">PsorP6_017296</name>
</gene>
<organism evidence="1 2">
    <name type="scientific">Peronosclerospora sorghi</name>
    <dbReference type="NCBI Taxonomy" id="230839"/>
    <lineage>
        <taxon>Eukaryota</taxon>
        <taxon>Sar</taxon>
        <taxon>Stramenopiles</taxon>
        <taxon>Oomycota</taxon>
        <taxon>Peronosporomycetes</taxon>
        <taxon>Peronosporales</taxon>
        <taxon>Peronosporaceae</taxon>
        <taxon>Peronosclerospora</taxon>
    </lineage>
</organism>
<accession>A0ACC0WKP8</accession>
<evidence type="ECO:0000313" key="1">
    <source>
        <dbReference type="EMBL" id="KAI9919448.1"/>
    </source>
</evidence>
<keyword evidence="2" id="KW-1185">Reference proteome</keyword>
<dbReference type="EMBL" id="CM047590">
    <property type="protein sequence ID" value="KAI9919448.1"/>
    <property type="molecule type" value="Genomic_DNA"/>
</dbReference>
<proteinExistence type="predicted"/>
<comment type="caution">
    <text evidence="1">The sequence shown here is derived from an EMBL/GenBank/DDBJ whole genome shotgun (WGS) entry which is preliminary data.</text>
</comment>
<protein>
    <submittedName>
        <fullName evidence="1">Uncharacterized protein</fullName>
    </submittedName>
</protein>
<reference evidence="1 2" key="1">
    <citation type="journal article" date="2022" name="bioRxiv">
        <title>The genome of the oomycete Peronosclerospora sorghi, a cosmopolitan pathogen of maize and sorghum, is inflated with dispersed pseudogenes.</title>
        <authorList>
            <person name="Fletcher K."/>
            <person name="Martin F."/>
            <person name="Isakeit T."/>
            <person name="Cavanaugh K."/>
            <person name="Magill C."/>
            <person name="Michelmore R."/>
        </authorList>
    </citation>
    <scope>NUCLEOTIDE SEQUENCE [LARGE SCALE GENOMIC DNA]</scope>
    <source>
        <strain evidence="1">P6</strain>
    </source>
</reference>
<evidence type="ECO:0000313" key="2">
    <source>
        <dbReference type="Proteomes" id="UP001163321"/>
    </source>
</evidence>
<name>A0ACC0WKP8_9STRA</name>